<organism evidence="2 3">
    <name type="scientific">Portunus trituberculatus</name>
    <name type="common">Swimming crab</name>
    <name type="synonym">Neptunus trituberculatus</name>
    <dbReference type="NCBI Taxonomy" id="210409"/>
    <lineage>
        <taxon>Eukaryota</taxon>
        <taxon>Metazoa</taxon>
        <taxon>Ecdysozoa</taxon>
        <taxon>Arthropoda</taxon>
        <taxon>Crustacea</taxon>
        <taxon>Multicrustacea</taxon>
        <taxon>Malacostraca</taxon>
        <taxon>Eumalacostraca</taxon>
        <taxon>Eucarida</taxon>
        <taxon>Decapoda</taxon>
        <taxon>Pleocyemata</taxon>
        <taxon>Brachyura</taxon>
        <taxon>Eubrachyura</taxon>
        <taxon>Portunoidea</taxon>
        <taxon>Portunidae</taxon>
        <taxon>Portuninae</taxon>
        <taxon>Portunus</taxon>
    </lineage>
</organism>
<evidence type="ECO:0000313" key="2">
    <source>
        <dbReference type="EMBL" id="MPC34045.1"/>
    </source>
</evidence>
<dbReference type="Proteomes" id="UP000324222">
    <property type="component" value="Unassembled WGS sequence"/>
</dbReference>
<dbReference type="EMBL" id="VSRR010002969">
    <property type="protein sequence ID" value="MPC34045.1"/>
    <property type="molecule type" value="Genomic_DNA"/>
</dbReference>
<evidence type="ECO:0000256" key="1">
    <source>
        <dbReference type="SAM" id="MobiDB-lite"/>
    </source>
</evidence>
<protein>
    <submittedName>
        <fullName evidence="2">Uncharacterized protein</fullName>
    </submittedName>
</protein>
<feature type="compositionally biased region" description="Polar residues" evidence="1">
    <location>
        <begin position="1"/>
        <end position="10"/>
    </location>
</feature>
<evidence type="ECO:0000313" key="3">
    <source>
        <dbReference type="Proteomes" id="UP000324222"/>
    </source>
</evidence>
<feature type="region of interest" description="Disordered" evidence="1">
    <location>
        <begin position="1"/>
        <end position="27"/>
    </location>
</feature>
<feature type="compositionally biased region" description="Basic and acidic residues" evidence="1">
    <location>
        <begin position="11"/>
        <end position="23"/>
    </location>
</feature>
<keyword evidence="3" id="KW-1185">Reference proteome</keyword>
<accession>A0A5B7EKT1</accession>
<dbReference type="AlphaFoldDB" id="A0A5B7EKT1"/>
<reference evidence="2 3" key="1">
    <citation type="submission" date="2019-05" db="EMBL/GenBank/DDBJ databases">
        <title>Another draft genome of Portunus trituberculatus and its Hox gene families provides insights of decapod evolution.</title>
        <authorList>
            <person name="Jeong J.-H."/>
            <person name="Song I."/>
            <person name="Kim S."/>
            <person name="Choi T."/>
            <person name="Kim D."/>
            <person name="Ryu S."/>
            <person name="Kim W."/>
        </authorList>
    </citation>
    <scope>NUCLEOTIDE SEQUENCE [LARGE SCALE GENOMIC DNA]</scope>
    <source>
        <tissue evidence="2">Muscle</tissue>
    </source>
</reference>
<gene>
    <name evidence="2" type="ORF">E2C01_027418</name>
</gene>
<sequence length="68" mass="7567">MPEESACNTITKEHVPRQWKETPQENDQELHVFPQRRSLPGGGTLVQACRAAVPGKSLDGAKWPSSQR</sequence>
<name>A0A5B7EKT1_PORTR</name>
<proteinExistence type="predicted"/>
<comment type="caution">
    <text evidence="2">The sequence shown here is derived from an EMBL/GenBank/DDBJ whole genome shotgun (WGS) entry which is preliminary data.</text>
</comment>